<name>A0AAN6V8B5_9PEZI</name>
<feature type="transmembrane region" description="Helical" evidence="1">
    <location>
        <begin position="20"/>
        <end position="38"/>
    </location>
</feature>
<keyword evidence="1" id="KW-0472">Membrane</keyword>
<keyword evidence="1" id="KW-0812">Transmembrane</keyword>
<keyword evidence="3" id="KW-1185">Reference proteome</keyword>
<comment type="caution">
    <text evidence="2">The sequence shown here is derived from an EMBL/GenBank/DDBJ whole genome shotgun (WGS) entry which is preliminary data.</text>
</comment>
<sequence length="98" mass="10575">MSPQPHPTLRFPPSPSRLPACRPPTVLFLFLFPFFLGFQVRMSNQGTDSVQCQSGTDPDVVVSHTTSLHMQGGLVPSSLGQIAQRSGLDVGTIATLIR</sequence>
<accession>A0AAN6V8B5</accession>
<keyword evidence="1" id="KW-1133">Transmembrane helix</keyword>
<dbReference type="GeneID" id="87816114"/>
<evidence type="ECO:0000313" key="2">
    <source>
        <dbReference type="EMBL" id="KAK4146718.1"/>
    </source>
</evidence>
<dbReference type="EMBL" id="MU853559">
    <property type="protein sequence ID" value="KAK4146718.1"/>
    <property type="molecule type" value="Genomic_DNA"/>
</dbReference>
<gene>
    <name evidence="2" type="ORF">C8A04DRAFT_25286</name>
</gene>
<evidence type="ECO:0000313" key="3">
    <source>
        <dbReference type="Proteomes" id="UP001302676"/>
    </source>
</evidence>
<reference evidence="2" key="2">
    <citation type="submission" date="2023-05" db="EMBL/GenBank/DDBJ databases">
        <authorList>
            <consortium name="Lawrence Berkeley National Laboratory"/>
            <person name="Steindorff A."/>
            <person name="Hensen N."/>
            <person name="Bonometti L."/>
            <person name="Westerberg I."/>
            <person name="Brannstrom I.O."/>
            <person name="Guillou S."/>
            <person name="Cros-Aarteil S."/>
            <person name="Calhoun S."/>
            <person name="Haridas S."/>
            <person name="Kuo A."/>
            <person name="Mondo S."/>
            <person name="Pangilinan J."/>
            <person name="Riley R."/>
            <person name="Labutti K."/>
            <person name="Andreopoulos B."/>
            <person name="Lipzen A."/>
            <person name="Chen C."/>
            <person name="Yanf M."/>
            <person name="Daum C."/>
            <person name="Ng V."/>
            <person name="Clum A."/>
            <person name="Ohm R."/>
            <person name="Martin F."/>
            <person name="Silar P."/>
            <person name="Natvig D."/>
            <person name="Lalanne C."/>
            <person name="Gautier V."/>
            <person name="Ament-Velasquez S.L."/>
            <person name="Kruys A."/>
            <person name="Hutchinson M.I."/>
            <person name="Powell A.J."/>
            <person name="Barry K."/>
            <person name="Miller A.N."/>
            <person name="Grigoriev I.V."/>
            <person name="Debuchy R."/>
            <person name="Gladieux P."/>
            <person name="Thoren M.H."/>
            <person name="Johannesson H."/>
        </authorList>
    </citation>
    <scope>NUCLEOTIDE SEQUENCE</scope>
    <source>
        <strain evidence="2">CBS 141.50</strain>
    </source>
</reference>
<dbReference type="RefSeq" id="XP_062640089.1">
    <property type="nucleotide sequence ID" value="XM_062779501.1"/>
</dbReference>
<proteinExistence type="predicted"/>
<reference evidence="2" key="1">
    <citation type="journal article" date="2023" name="Mol. Phylogenet. Evol.">
        <title>Genome-scale phylogeny and comparative genomics of the fungal order Sordariales.</title>
        <authorList>
            <person name="Hensen N."/>
            <person name="Bonometti L."/>
            <person name="Westerberg I."/>
            <person name="Brannstrom I.O."/>
            <person name="Guillou S."/>
            <person name="Cros-Aarteil S."/>
            <person name="Calhoun S."/>
            <person name="Haridas S."/>
            <person name="Kuo A."/>
            <person name="Mondo S."/>
            <person name="Pangilinan J."/>
            <person name="Riley R."/>
            <person name="LaButti K."/>
            <person name="Andreopoulos B."/>
            <person name="Lipzen A."/>
            <person name="Chen C."/>
            <person name="Yan M."/>
            <person name="Daum C."/>
            <person name="Ng V."/>
            <person name="Clum A."/>
            <person name="Steindorff A."/>
            <person name="Ohm R.A."/>
            <person name="Martin F."/>
            <person name="Silar P."/>
            <person name="Natvig D.O."/>
            <person name="Lalanne C."/>
            <person name="Gautier V."/>
            <person name="Ament-Velasquez S.L."/>
            <person name="Kruys A."/>
            <person name="Hutchinson M.I."/>
            <person name="Powell A.J."/>
            <person name="Barry K."/>
            <person name="Miller A.N."/>
            <person name="Grigoriev I.V."/>
            <person name="Debuchy R."/>
            <person name="Gladieux P."/>
            <person name="Hiltunen Thoren M."/>
            <person name="Johannesson H."/>
        </authorList>
    </citation>
    <scope>NUCLEOTIDE SEQUENCE</scope>
    <source>
        <strain evidence="2">CBS 141.50</strain>
    </source>
</reference>
<organism evidence="2 3">
    <name type="scientific">Dichotomopilus funicola</name>
    <dbReference type="NCBI Taxonomy" id="1934379"/>
    <lineage>
        <taxon>Eukaryota</taxon>
        <taxon>Fungi</taxon>
        <taxon>Dikarya</taxon>
        <taxon>Ascomycota</taxon>
        <taxon>Pezizomycotina</taxon>
        <taxon>Sordariomycetes</taxon>
        <taxon>Sordariomycetidae</taxon>
        <taxon>Sordariales</taxon>
        <taxon>Chaetomiaceae</taxon>
        <taxon>Dichotomopilus</taxon>
    </lineage>
</organism>
<dbReference type="Proteomes" id="UP001302676">
    <property type="component" value="Unassembled WGS sequence"/>
</dbReference>
<dbReference type="AlphaFoldDB" id="A0AAN6V8B5"/>
<evidence type="ECO:0000256" key="1">
    <source>
        <dbReference type="SAM" id="Phobius"/>
    </source>
</evidence>
<protein>
    <submittedName>
        <fullName evidence="2">Uncharacterized protein</fullName>
    </submittedName>
</protein>